<dbReference type="EMBL" id="VSRR010000298">
    <property type="protein sequence ID" value="MPC13666.1"/>
    <property type="molecule type" value="Genomic_DNA"/>
</dbReference>
<keyword evidence="3" id="KW-1185">Reference proteome</keyword>
<keyword evidence="1" id="KW-1133">Transmembrane helix</keyword>
<evidence type="ECO:0000313" key="2">
    <source>
        <dbReference type="EMBL" id="MPC13666.1"/>
    </source>
</evidence>
<comment type="caution">
    <text evidence="2">The sequence shown here is derived from an EMBL/GenBank/DDBJ whole genome shotgun (WGS) entry which is preliminary data.</text>
</comment>
<dbReference type="PANTHER" id="PTHR13304">
    <property type="entry name" value="GLYCOSYLPHOSPHATIDYLINOSITOL ANCHOR ATTACHMENT 1 PROTEIN"/>
    <property type="match status" value="1"/>
</dbReference>
<dbReference type="InterPro" id="IPR007246">
    <property type="entry name" value="Gaa1"/>
</dbReference>
<feature type="transmembrane region" description="Helical" evidence="1">
    <location>
        <begin position="22"/>
        <end position="41"/>
    </location>
</feature>
<dbReference type="AlphaFoldDB" id="A0A5B7CZG7"/>
<dbReference type="OrthoDB" id="445301at2759"/>
<gene>
    <name evidence="2" type="primary">Gpaa1_1</name>
    <name evidence="2" type="ORF">E2C01_006409</name>
</gene>
<feature type="transmembrane region" description="Helical" evidence="1">
    <location>
        <begin position="92"/>
        <end position="116"/>
    </location>
</feature>
<dbReference type="GO" id="GO:0016255">
    <property type="term" value="P:attachment of GPI anchor to protein"/>
    <property type="evidence" value="ECO:0007669"/>
    <property type="project" value="TreeGrafter"/>
</dbReference>
<accession>A0A5B7CZG7</accession>
<keyword evidence="1" id="KW-0812">Transmembrane</keyword>
<evidence type="ECO:0000256" key="1">
    <source>
        <dbReference type="SAM" id="Phobius"/>
    </source>
</evidence>
<protein>
    <submittedName>
        <fullName evidence="2">Glycosylphosphatidylinositol anchor attachment 1 protein</fullName>
    </submittedName>
</protein>
<dbReference type="Proteomes" id="UP000324222">
    <property type="component" value="Unassembled WGS sequence"/>
</dbReference>
<dbReference type="GO" id="GO:0042765">
    <property type="term" value="C:GPI-anchor transamidase complex"/>
    <property type="evidence" value="ECO:0007669"/>
    <property type="project" value="InterPro"/>
</dbReference>
<evidence type="ECO:0000313" key="3">
    <source>
        <dbReference type="Proteomes" id="UP000324222"/>
    </source>
</evidence>
<proteinExistence type="predicted"/>
<name>A0A5B7CZG7_PORTR</name>
<reference evidence="2 3" key="1">
    <citation type="submission" date="2019-05" db="EMBL/GenBank/DDBJ databases">
        <title>Another draft genome of Portunus trituberculatus and its Hox gene families provides insights of decapod evolution.</title>
        <authorList>
            <person name="Jeong J.-H."/>
            <person name="Song I."/>
            <person name="Kim S."/>
            <person name="Choi T."/>
            <person name="Kim D."/>
            <person name="Ryu S."/>
            <person name="Kim W."/>
        </authorList>
    </citation>
    <scope>NUCLEOTIDE SEQUENCE [LARGE SCALE GENOMIC DNA]</scope>
    <source>
        <tissue evidence="2">Muscle</tissue>
    </source>
</reference>
<dbReference type="PANTHER" id="PTHR13304:SF0">
    <property type="entry name" value="GLYCOSYLPHOSPHATIDYLINOSITOL ANCHOR ATTACHMENT 1 PROTEIN"/>
    <property type="match status" value="1"/>
</dbReference>
<keyword evidence="1" id="KW-0472">Membrane</keyword>
<sequence length="126" mass="14014">MGLLTDPGMDRSPLPALLERHHWPLCVCLYICGCLWFLSLAHNALNHGTYFSENALLPGLVQGDFQGDSEALHYLQVSSEGFKGVFRVLDCLRVFSCVSMVFEGLFLSVYSSIFMYEVDDKGVGLS</sequence>
<organism evidence="2 3">
    <name type="scientific">Portunus trituberculatus</name>
    <name type="common">Swimming crab</name>
    <name type="synonym">Neptunus trituberculatus</name>
    <dbReference type="NCBI Taxonomy" id="210409"/>
    <lineage>
        <taxon>Eukaryota</taxon>
        <taxon>Metazoa</taxon>
        <taxon>Ecdysozoa</taxon>
        <taxon>Arthropoda</taxon>
        <taxon>Crustacea</taxon>
        <taxon>Multicrustacea</taxon>
        <taxon>Malacostraca</taxon>
        <taxon>Eumalacostraca</taxon>
        <taxon>Eucarida</taxon>
        <taxon>Decapoda</taxon>
        <taxon>Pleocyemata</taxon>
        <taxon>Brachyura</taxon>
        <taxon>Eubrachyura</taxon>
        <taxon>Portunoidea</taxon>
        <taxon>Portunidae</taxon>
        <taxon>Portuninae</taxon>
        <taxon>Portunus</taxon>
    </lineage>
</organism>